<comment type="similarity">
    <text evidence="1">Belongs to the methyltransferase superfamily. Type-7 methyltransferase family. SABATH subfamily.</text>
</comment>
<reference evidence="5" key="2">
    <citation type="submission" date="2020-10" db="EMBL/GenBank/DDBJ databases">
        <authorList>
            <person name="Cooper E.A."/>
            <person name="Brenton Z.W."/>
            <person name="Flinn B.S."/>
            <person name="Jenkins J."/>
            <person name="Shu S."/>
            <person name="Flowers D."/>
            <person name="Luo F."/>
            <person name="Wang Y."/>
            <person name="Xia P."/>
            <person name="Barry K."/>
            <person name="Daum C."/>
            <person name="Lipzen A."/>
            <person name="Yoshinaga Y."/>
            <person name="Schmutz J."/>
            <person name="Saski C."/>
            <person name="Vermerris W."/>
            <person name="Kresovich S."/>
        </authorList>
    </citation>
    <scope>NUCLEOTIDE SEQUENCE</scope>
</reference>
<evidence type="ECO:0000256" key="2">
    <source>
        <dbReference type="ARBA" id="ARBA00022723"/>
    </source>
</evidence>
<dbReference type="Pfam" id="PF03492">
    <property type="entry name" value="Methyltransf_7"/>
    <property type="match status" value="1"/>
</dbReference>
<dbReference type="OMA" id="DKHYNER"/>
<dbReference type="Gene3D" id="3.40.50.150">
    <property type="entry name" value="Vaccinia Virus protein VP39"/>
    <property type="match status" value="1"/>
</dbReference>
<dbReference type="GO" id="GO:0046872">
    <property type="term" value="F:metal ion binding"/>
    <property type="evidence" value="ECO:0007669"/>
    <property type="project" value="UniProtKB-KW"/>
</dbReference>
<dbReference type="GO" id="GO:0008168">
    <property type="term" value="F:methyltransferase activity"/>
    <property type="evidence" value="ECO:0007669"/>
    <property type="project" value="InterPro"/>
</dbReference>
<comment type="caution">
    <text evidence="5">The sequence shown here is derived from an EMBL/GenBank/DDBJ whole genome shotgun (WGS) entry which is preliminary data.</text>
</comment>
<protein>
    <recommendedName>
        <fullName evidence="7">Jasmonate O-methyltransferase</fullName>
    </recommendedName>
</protein>
<sequence length="358" mass="39786">MASEQSLHMKTGEGEASYARNSTTQNAGQNRMKHLIQEAVRSLWKNTNTRKSVVITDLGCSAGPNALTLVKTAVDAIFHHCSDHKEMVPEISVLLNDLPDNDFNDVAKRLHAFQQSTQDCGPVVAAIVPGSFYKKLFTSSSVNLVLSSHSLNWLSQVPEDLKKSRIPVSDKDEGLRKARRPFIVQAFSQQFRKDFTIFLNTRAKELAPNGQMVLSMVGRPSSDTAYQSVQPWDFLFVPLNDMASRGVISRDILDSFYVPLYGPSDKELMEIIQDEGSFKINNIEVHEQMTGIDKSMQTPKIRALAARAAFEPTISQHFGRSEGVMDEFVGTIERQLSHVPASPAGSLLFLCVSLTKRV</sequence>
<reference evidence="5" key="1">
    <citation type="journal article" date="2019" name="BMC Genomics">
        <title>A new reference genome for Sorghum bicolor reveals high levels of sequence similarity between sweet and grain genotypes: implications for the genetics of sugar metabolism.</title>
        <authorList>
            <person name="Cooper E.A."/>
            <person name="Brenton Z.W."/>
            <person name="Flinn B.S."/>
            <person name="Jenkins J."/>
            <person name="Shu S."/>
            <person name="Flowers D."/>
            <person name="Luo F."/>
            <person name="Wang Y."/>
            <person name="Xia P."/>
            <person name="Barry K."/>
            <person name="Daum C."/>
            <person name="Lipzen A."/>
            <person name="Yoshinaga Y."/>
            <person name="Schmutz J."/>
            <person name="Saski C."/>
            <person name="Vermerris W."/>
            <person name="Kresovich S."/>
        </authorList>
    </citation>
    <scope>NUCLEOTIDE SEQUENCE</scope>
</reference>
<evidence type="ECO:0008006" key="7">
    <source>
        <dbReference type="Google" id="ProtNLM"/>
    </source>
</evidence>
<dbReference type="SUPFAM" id="SSF53335">
    <property type="entry name" value="S-adenosyl-L-methionine-dependent methyltransferases"/>
    <property type="match status" value="1"/>
</dbReference>
<accession>A0A921U097</accession>
<evidence type="ECO:0000256" key="3">
    <source>
        <dbReference type="ARBA" id="ARBA00022842"/>
    </source>
</evidence>
<dbReference type="InterPro" id="IPR005299">
    <property type="entry name" value="MeTrfase_7"/>
</dbReference>
<keyword evidence="3" id="KW-0460">Magnesium</keyword>
<feature type="region of interest" description="Disordered" evidence="4">
    <location>
        <begin position="1"/>
        <end position="29"/>
    </location>
</feature>
<dbReference type="Proteomes" id="UP000807115">
    <property type="component" value="Chromosome 10"/>
</dbReference>
<name>A0A921U097_SORBI</name>
<feature type="compositionally biased region" description="Polar residues" evidence="4">
    <location>
        <begin position="19"/>
        <end position="29"/>
    </location>
</feature>
<dbReference type="Gene3D" id="1.10.1200.270">
    <property type="entry name" value="Methyltransferase, alpha-helical capping domain"/>
    <property type="match status" value="1"/>
</dbReference>
<gene>
    <name evidence="5" type="ORF">BDA96_10G097800</name>
</gene>
<dbReference type="OrthoDB" id="1523883at2759"/>
<evidence type="ECO:0000313" key="6">
    <source>
        <dbReference type="Proteomes" id="UP000807115"/>
    </source>
</evidence>
<dbReference type="Gramene" id="EER88049">
    <property type="protein sequence ID" value="EER88049"/>
    <property type="gene ID" value="SORBI_3010G080500"/>
</dbReference>
<evidence type="ECO:0000256" key="1">
    <source>
        <dbReference type="ARBA" id="ARBA00008908"/>
    </source>
</evidence>
<keyword evidence="2" id="KW-0479">Metal-binding</keyword>
<dbReference type="InterPro" id="IPR042086">
    <property type="entry name" value="MeTrfase_capping"/>
</dbReference>
<evidence type="ECO:0000256" key="4">
    <source>
        <dbReference type="SAM" id="MobiDB-lite"/>
    </source>
</evidence>
<dbReference type="AlphaFoldDB" id="A0A921U097"/>
<dbReference type="InterPro" id="IPR029063">
    <property type="entry name" value="SAM-dependent_MTases_sf"/>
</dbReference>
<organism evidence="5 6">
    <name type="scientific">Sorghum bicolor</name>
    <name type="common">Sorghum</name>
    <name type="synonym">Sorghum vulgare</name>
    <dbReference type="NCBI Taxonomy" id="4558"/>
    <lineage>
        <taxon>Eukaryota</taxon>
        <taxon>Viridiplantae</taxon>
        <taxon>Streptophyta</taxon>
        <taxon>Embryophyta</taxon>
        <taxon>Tracheophyta</taxon>
        <taxon>Spermatophyta</taxon>
        <taxon>Magnoliopsida</taxon>
        <taxon>Liliopsida</taxon>
        <taxon>Poales</taxon>
        <taxon>Poaceae</taxon>
        <taxon>PACMAD clade</taxon>
        <taxon>Panicoideae</taxon>
        <taxon>Andropogonodae</taxon>
        <taxon>Andropogoneae</taxon>
        <taxon>Sorghinae</taxon>
        <taxon>Sorghum</taxon>
    </lineage>
</organism>
<evidence type="ECO:0000313" key="5">
    <source>
        <dbReference type="EMBL" id="KAG0513388.1"/>
    </source>
</evidence>
<dbReference type="PANTHER" id="PTHR31009">
    <property type="entry name" value="S-ADENOSYL-L-METHIONINE:CARBOXYL METHYLTRANSFERASE FAMILY PROTEIN"/>
    <property type="match status" value="1"/>
</dbReference>
<proteinExistence type="inferred from homology"/>
<dbReference type="EMBL" id="CM027689">
    <property type="protein sequence ID" value="KAG0513388.1"/>
    <property type="molecule type" value="Genomic_DNA"/>
</dbReference>
<dbReference type="KEGG" id="sbi:8077346"/>